<comment type="caution">
    <text evidence="2">The sequence shown here is derived from an EMBL/GenBank/DDBJ whole genome shotgun (WGS) entry which is preliminary data.</text>
</comment>
<keyword evidence="1" id="KW-0812">Transmembrane</keyword>
<gene>
    <name evidence="2" type="ORF">OMQ_02511</name>
</gene>
<name>S0P4C8_9ENTE</name>
<dbReference type="AlphaFoldDB" id="S0P4C8"/>
<dbReference type="EMBL" id="AHYT01000013">
    <property type="protein sequence ID" value="EOT25624.1"/>
    <property type="molecule type" value="Genomic_DNA"/>
</dbReference>
<sequence length="180" mass="20692">MKKIIWGFIIVAVLICGGIFFYLSSTPKESTDVTRLPSEQATVFTYEIKRPKEQDIYLNNRSFRSAHETPSLNTVPFVSYTEQIYHLTFTTSEDHPSLAIRLVKADTGEPYTETTQNIEDDPFSYLAFIPFEKVKPDNVVGVVVSSKNLETLEKMQKNPEKARNYLKKYDRISQQVIVIN</sequence>
<reference evidence="2 3" key="1">
    <citation type="submission" date="2013-03" db="EMBL/GenBank/DDBJ databases">
        <title>The Genome Sequence of Enterococcus saccharolyticus ATCC_43076 (Illumina only assembly).</title>
        <authorList>
            <consortium name="The Broad Institute Genomics Platform"/>
            <consortium name="The Broad Institute Genome Sequencing Center for Infectious Disease"/>
            <person name="Earl A."/>
            <person name="Russ C."/>
            <person name="Gilmore M."/>
            <person name="Surin D."/>
            <person name="Walker B."/>
            <person name="Young S."/>
            <person name="Zeng Q."/>
            <person name="Gargeya S."/>
            <person name="Fitzgerald M."/>
            <person name="Haas B."/>
            <person name="Abouelleil A."/>
            <person name="Allen A.W."/>
            <person name="Alvarado L."/>
            <person name="Arachchi H.M."/>
            <person name="Berlin A.M."/>
            <person name="Chapman S.B."/>
            <person name="Gainer-Dewar J."/>
            <person name="Goldberg J."/>
            <person name="Griggs A."/>
            <person name="Gujja S."/>
            <person name="Hansen M."/>
            <person name="Howarth C."/>
            <person name="Imamovic A."/>
            <person name="Ireland A."/>
            <person name="Larimer J."/>
            <person name="McCowan C."/>
            <person name="Murphy C."/>
            <person name="Pearson M."/>
            <person name="Poon T.W."/>
            <person name="Priest M."/>
            <person name="Roberts A."/>
            <person name="Saif S."/>
            <person name="Shea T."/>
            <person name="Sisk P."/>
            <person name="Sykes S."/>
            <person name="Wortman J."/>
            <person name="Nusbaum C."/>
            <person name="Birren B."/>
        </authorList>
    </citation>
    <scope>NUCLEOTIDE SEQUENCE [LARGE SCALE GENOMIC DNA]</scope>
    <source>
        <strain evidence="2 3">ATCC 43076</strain>
    </source>
</reference>
<organism evidence="2 3">
    <name type="scientific">Enterococcus saccharolyticus subsp. saccharolyticus ATCC 43076</name>
    <dbReference type="NCBI Taxonomy" id="1139996"/>
    <lineage>
        <taxon>Bacteria</taxon>
        <taxon>Bacillati</taxon>
        <taxon>Bacillota</taxon>
        <taxon>Bacilli</taxon>
        <taxon>Lactobacillales</taxon>
        <taxon>Enterococcaceae</taxon>
        <taxon>Enterococcus</taxon>
    </lineage>
</organism>
<keyword evidence="1" id="KW-0472">Membrane</keyword>
<evidence type="ECO:0000313" key="3">
    <source>
        <dbReference type="Proteomes" id="UP000014136"/>
    </source>
</evidence>
<evidence type="ECO:0000256" key="1">
    <source>
        <dbReference type="SAM" id="Phobius"/>
    </source>
</evidence>
<dbReference type="STRING" id="41997.RV16_GL001558"/>
<keyword evidence="1" id="KW-1133">Transmembrane helix</keyword>
<keyword evidence="3" id="KW-1185">Reference proteome</keyword>
<dbReference type="HOGENOM" id="CLU_1494027_0_0_9"/>
<dbReference type="Proteomes" id="UP000014136">
    <property type="component" value="Unassembled WGS sequence"/>
</dbReference>
<dbReference type="PATRIC" id="fig|1139996.3.peg.2462"/>
<evidence type="ECO:0000313" key="2">
    <source>
        <dbReference type="EMBL" id="EOT25624.1"/>
    </source>
</evidence>
<accession>S0P4C8</accession>
<proteinExistence type="predicted"/>
<feature type="transmembrane region" description="Helical" evidence="1">
    <location>
        <begin position="5"/>
        <end position="23"/>
    </location>
</feature>
<protein>
    <submittedName>
        <fullName evidence="2">Uncharacterized protein</fullName>
    </submittedName>
</protein>
<dbReference type="RefSeq" id="WP_016176260.1">
    <property type="nucleotide sequence ID" value="NZ_KE136392.1"/>
</dbReference>